<dbReference type="OrthoDB" id="24645at2759"/>
<evidence type="ECO:0000256" key="1">
    <source>
        <dbReference type="SAM" id="MobiDB-lite"/>
    </source>
</evidence>
<accession>A0A8H3F1B2</accession>
<reference evidence="3" key="1">
    <citation type="submission" date="2021-03" db="EMBL/GenBank/DDBJ databases">
        <authorList>
            <person name="Tagirdzhanova G."/>
        </authorList>
    </citation>
    <scope>NUCLEOTIDE SEQUENCE</scope>
</reference>
<proteinExistence type="predicted"/>
<dbReference type="PANTHER" id="PTHR20208:SF10">
    <property type="entry name" value="STRUCTURE-SPECIFIC ENDONUCLEASE SUBUNIT SLX1"/>
    <property type="match status" value="1"/>
</dbReference>
<comment type="caution">
    <text evidence="3">The sequence shown here is derived from an EMBL/GenBank/DDBJ whole genome shotgun (WGS) entry which is preliminary data.</text>
</comment>
<dbReference type="Proteomes" id="UP000664203">
    <property type="component" value="Unassembled WGS sequence"/>
</dbReference>
<dbReference type="GO" id="GO:0000724">
    <property type="term" value="P:double-strand break repair via homologous recombination"/>
    <property type="evidence" value="ECO:0007669"/>
    <property type="project" value="TreeGrafter"/>
</dbReference>
<name>A0A8H3F1B2_9LECA</name>
<protein>
    <submittedName>
        <fullName evidence="3">Slx4p interacting protein</fullName>
    </submittedName>
</protein>
<feature type="domain" description="Structure-specific endonuclease subunit SLX1 C-terminal" evidence="2">
    <location>
        <begin position="175"/>
        <end position="241"/>
    </location>
</feature>
<dbReference type="GO" id="GO:0008821">
    <property type="term" value="F:crossover junction DNA endonuclease activity"/>
    <property type="evidence" value="ECO:0007669"/>
    <property type="project" value="TreeGrafter"/>
</dbReference>
<dbReference type="PANTHER" id="PTHR20208">
    <property type="entry name" value="STRUCTURE-SPECIFIC ENDONUCLEASE SUBUNIT SLX1"/>
    <property type="match status" value="1"/>
</dbReference>
<dbReference type="Pfam" id="PF21202">
    <property type="entry name" value="SLX1_C"/>
    <property type="match status" value="1"/>
</dbReference>
<dbReference type="InterPro" id="IPR048749">
    <property type="entry name" value="SLX1_C"/>
</dbReference>
<evidence type="ECO:0000313" key="4">
    <source>
        <dbReference type="Proteomes" id="UP000664203"/>
    </source>
</evidence>
<keyword evidence="4" id="KW-1185">Reference proteome</keyword>
<organism evidence="3 4">
    <name type="scientific">Alectoria fallacina</name>
    <dbReference type="NCBI Taxonomy" id="1903189"/>
    <lineage>
        <taxon>Eukaryota</taxon>
        <taxon>Fungi</taxon>
        <taxon>Dikarya</taxon>
        <taxon>Ascomycota</taxon>
        <taxon>Pezizomycotina</taxon>
        <taxon>Lecanoromycetes</taxon>
        <taxon>OSLEUM clade</taxon>
        <taxon>Lecanoromycetidae</taxon>
        <taxon>Lecanorales</taxon>
        <taxon>Lecanorineae</taxon>
        <taxon>Parmeliaceae</taxon>
        <taxon>Alectoria</taxon>
    </lineage>
</organism>
<dbReference type="InterPro" id="IPR050381">
    <property type="entry name" value="SLX1_endonuclease"/>
</dbReference>
<feature type="compositionally biased region" description="Polar residues" evidence="1">
    <location>
        <begin position="268"/>
        <end position="281"/>
    </location>
</feature>
<sequence>MIFILKDCNQCSLFNGLRRWAWHNTHITRRIADEQRITIRRIEVRISPKTGRTRKRPARPRTSLKDKLLNLHLLIRVPSFSRWPLQVRFFCDDVYQAWQRWIERVDGSIRGGIKVLLDLKQPEEVVHDDDLPLNIQANREALGKGGIQGLDFGYSKLKDHVEKSIFFLAEDEAQKCVLCAKSLGPQTAMALLCPQEGCRTASHMICLATKFIEEEGTGVGVTPISGRCPGCKEELQWIDLIKELSLRARGEKEVAQMMKKPKERKTKNSNARNATASQLEARTTLEENAADPDRHLMEAVDASNKILPNVWQRQDDDDDMSITTLLSQMVLKPRVPPDASQPCQSYHM</sequence>
<dbReference type="InterPro" id="IPR013083">
    <property type="entry name" value="Znf_RING/FYVE/PHD"/>
</dbReference>
<dbReference type="AlphaFoldDB" id="A0A8H3F1B2"/>
<dbReference type="EMBL" id="CAJPDR010000070">
    <property type="protein sequence ID" value="CAF9914147.1"/>
    <property type="molecule type" value="Genomic_DNA"/>
</dbReference>
<dbReference type="GO" id="GO:0033557">
    <property type="term" value="C:Slx1-Slx4 complex"/>
    <property type="evidence" value="ECO:0007669"/>
    <property type="project" value="TreeGrafter"/>
</dbReference>
<evidence type="ECO:0000313" key="3">
    <source>
        <dbReference type="EMBL" id="CAF9914147.1"/>
    </source>
</evidence>
<dbReference type="GO" id="GO:0017108">
    <property type="term" value="F:5'-flap endonuclease activity"/>
    <property type="evidence" value="ECO:0007669"/>
    <property type="project" value="TreeGrafter"/>
</dbReference>
<gene>
    <name evidence="3" type="primary">SLX1</name>
    <name evidence="3" type="ORF">ALECFALPRED_009412</name>
</gene>
<evidence type="ECO:0000259" key="2">
    <source>
        <dbReference type="Pfam" id="PF21202"/>
    </source>
</evidence>
<feature type="region of interest" description="Disordered" evidence="1">
    <location>
        <begin position="254"/>
        <end position="293"/>
    </location>
</feature>
<dbReference type="Gene3D" id="3.30.40.10">
    <property type="entry name" value="Zinc/RING finger domain, C3HC4 (zinc finger)"/>
    <property type="match status" value="1"/>
</dbReference>